<dbReference type="Gene3D" id="2.40.260.10">
    <property type="entry name" value="Sortase"/>
    <property type="match status" value="1"/>
</dbReference>
<evidence type="ECO:0000256" key="2">
    <source>
        <dbReference type="SAM" id="Phobius"/>
    </source>
</evidence>
<accession>A0ABP5BW93</accession>
<keyword evidence="4" id="KW-1185">Reference proteome</keyword>
<evidence type="ECO:0000256" key="1">
    <source>
        <dbReference type="ARBA" id="ARBA00022801"/>
    </source>
</evidence>
<dbReference type="InterPro" id="IPR042003">
    <property type="entry name" value="Sortase_E"/>
</dbReference>
<dbReference type="CDD" id="cd05830">
    <property type="entry name" value="Sortase_E"/>
    <property type="match status" value="1"/>
</dbReference>
<keyword evidence="2" id="KW-0812">Transmembrane</keyword>
<feature type="transmembrane region" description="Helical" evidence="2">
    <location>
        <begin position="12"/>
        <end position="32"/>
    </location>
</feature>
<organism evidence="3 4">
    <name type="scientific">Nocardioides panacihumi</name>
    <dbReference type="NCBI Taxonomy" id="400774"/>
    <lineage>
        <taxon>Bacteria</taxon>
        <taxon>Bacillati</taxon>
        <taxon>Actinomycetota</taxon>
        <taxon>Actinomycetes</taxon>
        <taxon>Propionibacteriales</taxon>
        <taxon>Nocardioidaceae</taxon>
        <taxon>Nocardioides</taxon>
    </lineage>
</organism>
<sequence length="217" mass="23607">MAAGARRWQLRLGVLLVAVGLLLVGYVGWEFYGTDVVAHRHRDQVLGELQRAWDRGETEARTARGTTRGVIRIPRFGAHYRVPVLEGTSDTVLATGFGHYTGTAGPGQVGNFAIAAHRVTHGQPLRDMPELRVGDLVHVDTATTTYTYRLTTGGDDLVVPFTAGWVLDPLPQNPGSGAEPPQREGERLITLTTCSELFHTDDRLVAFGILVGTSPRK</sequence>
<evidence type="ECO:0000313" key="4">
    <source>
        <dbReference type="Proteomes" id="UP001500571"/>
    </source>
</evidence>
<dbReference type="RefSeq" id="WP_344042782.1">
    <property type="nucleotide sequence ID" value="NZ_BAAAPB010000001.1"/>
</dbReference>
<dbReference type="Pfam" id="PF04203">
    <property type="entry name" value="Sortase"/>
    <property type="match status" value="1"/>
</dbReference>
<keyword evidence="1" id="KW-0378">Hydrolase</keyword>
<evidence type="ECO:0008006" key="5">
    <source>
        <dbReference type="Google" id="ProtNLM"/>
    </source>
</evidence>
<dbReference type="InterPro" id="IPR053465">
    <property type="entry name" value="Sortase_Class_E"/>
</dbReference>
<dbReference type="InterPro" id="IPR023365">
    <property type="entry name" value="Sortase_dom-sf"/>
</dbReference>
<proteinExistence type="predicted"/>
<evidence type="ECO:0000313" key="3">
    <source>
        <dbReference type="EMBL" id="GAA1951705.1"/>
    </source>
</evidence>
<dbReference type="InterPro" id="IPR005754">
    <property type="entry name" value="Sortase"/>
</dbReference>
<comment type="caution">
    <text evidence="3">The sequence shown here is derived from an EMBL/GenBank/DDBJ whole genome shotgun (WGS) entry which is preliminary data.</text>
</comment>
<dbReference type="SUPFAM" id="SSF63817">
    <property type="entry name" value="Sortase"/>
    <property type="match status" value="1"/>
</dbReference>
<protein>
    <recommendedName>
        <fullName evidence="5">Class E sortase</fullName>
    </recommendedName>
</protein>
<dbReference type="Proteomes" id="UP001500571">
    <property type="component" value="Unassembled WGS sequence"/>
</dbReference>
<keyword evidence="2" id="KW-0472">Membrane</keyword>
<name>A0ABP5BW93_9ACTN</name>
<keyword evidence="2" id="KW-1133">Transmembrane helix</keyword>
<dbReference type="EMBL" id="BAAAPB010000001">
    <property type="protein sequence ID" value="GAA1951705.1"/>
    <property type="molecule type" value="Genomic_DNA"/>
</dbReference>
<dbReference type="NCBIfam" id="NF033747">
    <property type="entry name" value="class_E_sortase"/>
    <property type="match status" value="1"/>
</dbReference>
<gene>
    <name evidence="3" type="ORF">GCM10009798_08700</name>
</gene>
<reference evidence="4" key="1">
    <citation type="journal article" date="2019" name="Int. J. Syst. Evol. Microbiol.">
        <title>The Global Catalogue of Microorganisms (GCM) 10K type strain sequencing project: providing services to taxonomists for standard genome sequencing and annotation.</title>
        <authorList>
            <consortium name="The Broad Institute Genomics Platform"/>
            <consortium name="The Broad Institute Genome Sequencing Center for Infectious Disease"/>
            <person name="Wu L."/>
            <person name="Ma J."/>
        </authorList>
    </citation>
    <scope>NUCLEOTIDE SEQUENCE [LARGE SCALE GENOMIC DNA]</scope>
    <source>
        <strain evidence="4">JCM 15309</strain>
    </source>
</reference>